<dbReference type="InterPro" id="IPR016134">
    <property type="entry name" value="Dockerin_dom"/>
</dbReference>
<dbReference type="SUPFAM" id="SSF63446">
    <property type="entry name" value="Type I dockerin domain"/>
    <property type="match status" value="1"/>
</dbReference>
<proteinExistence type="predicted"/>
<dbReference type="EMBL" id="PFSY01000082">
    <property type="protein sequence ID" value="PJC01978.1"/>
    <property type="molecule type" value="Genomic_DNA"/>
</dbReference>
<dbReference type="PROSITE" id="PS00018">
    <property type="entry name" value="EF_HAND_1"/>
    <property type="match status" value="1"/>
</dbReference>
<dbReference type="CDD" id="cd14256">
    <property type="entry name" value="Dockerin_I"/>
    <property type="match status" value="1"/>
</dbReference>
<evidence type="ECO:0000259" key="1">
    <source>
        <dbReference type="PROSITE" id="PS51766"/>
    </source>
</evidence>
<dbReference type="NCBIfam" id="TIGR04183">
    <property type="entry name" value="Por_Secre_tail"/>
    <property type="match status" value="1"/>
</dbReference>
<dbReference type="Gene3D" id="2.60.40.4070">
    <property type="match status" value="1"/>
</dbReference>
<reference evidence="3" key="1">
    <citation type="submission" date="2017-09" db="EMBL/GenBank/DDBJ databases">
        <title>Depth-based differentiation of microbial function through sediment-hosted aquifers and enrichment of novel symbionts in the deep terrestrial subsurface.</title>
        <authorList>
            <person name="Probst A.J."/>
            <person name="Ladd B."/>
            <person name="Jarett J.K."/>
            <person name="Geller-Mcgrath D.E."/>
            <person name="Sieber C.M.K."/>
            <person name="Emerson J.B."/>
            <person name="Anantharaman K."/>
            <person name="Thomas B.C."/>
            <person name="Malmstrom R."/>
            <person name="Stieglmeier M."/>
            <person name="Klingl A."/>
            <person name="Woyke T."/>
            <person name="Ryan C.M."/>
            <person name="Banfield J.F."/>
        </authorList>
    </citation>
    <scope>NUCLEOTIDE SEQUENCE [LARGE SCALE GENOMIC DNA]</scope>
</reference>
<protein>
    <recommendedName>
        <fullName evidence="1">Dockerin domain-containing protein</fullName>
    </recommendedName>
</protein>
<dbReference type="InterPro" id="IPR026444">
    <property type="entry name" value="Secre_tail"/>
</dbReference>
<evidence type="ECO:0000313" key="3">
    <source>
        <dbReference type="Proteomes" id="UP000230136"/>
    </source>
</evidence>
<dbReference type="InterPro" id="IPR036439">
    <property type="entry name" value="Dockerin_dom_sf"/>
</dbReference>
<dbReference type="GO" id="GO:0000272">
    <property type="term" value="P:polysaccharide catabolic process"/>
    <property type="evidence" value="ECO:0007669"/>
    <property type="project" value="InterPro"/>
</dbReference>
<dbReference type="AlphaFoldDB" id="A0A2M8DRL1"/>
<dbReference type="Proteomes" id="UP000230136">
    <property type="component" value="Unassembled WGS sequence"/>
</dbReference>
<accession>A0A2M8DRL1</accession>
<dbReference type="PROSITE" id="PS51766">
    <property type="entry name" value="DOCKERIN"/>
    <property type="match status" value="1"/>
</dbReference>
<sequence length="754" mass="85287">MVKGEVMKKLILLILVVLGVFSFVFGQTENDEGTLVIELVDSNTEFVNWGDQFGNANLAYLPNVMEVELTNTHDYEIRLDMLMFSLWYYDEFEIDYLHVYMNGQPWISFNDDPEGYNYMYLDYLLQPGESVIVSTDIGVWGNGRGSILIDGINYSRPGDDNFNVYFDPEYTDSHVSFMVVNPGEGMYQFSRTVELDTLYIFPTQHYRIDYHVWGKDYNSFDDRIVGMTVESNGYHIGGQSYLFSWTEETLQDLGTLTYLYEYPFVEYVWNSDTDIGISSSHLFHASLNNDEEEYSDGYWYASVNIHTYHPGYGYWTEYHFDDKTVIYNQGTKGDITGDDQTDWTDYAVLIQELGFWNLEDTQFNPYGETNIARSNLIFSWTTLFHAWLLNIWLENPDNYMVANLCIGQEFDYNGCQGIEDRSVEYVIDDNSIELSTDGNIVGVLGTLPDGERWSTVVQLSDDGLLFWSDDNQSIEPVVLENQITRDGVITLNLPVGLVIERVEAKQLNQYLPGDLNDDGGLDVVDIVQLVDDIFNDNYSAVGDLNNDGFLNVTDVVLLVDSILNIGLERSIPIEVSISVDSNYMSLTSDGSIAGIQLTTSGDFQIDQTSIPAGWQLFQQNGQVMMISMDGSGLSGDNLFTYSGELVVDEILVADWQGNSIPVTMTTPQEYSLSPAYPNPFNPVTTLSYSVPEDSNLRITVYDMLGREVTELVSGFQTAGNYNISWNASNKASGVYLVKMTTSTYKSTQKVLLVK</sequence>
<dbReference type="Pfam" id="PF18962">
    <property type="entry name" value="Por_Secre_tail"/>
    <property type="match status" value="1"/>
</dbReference>
<evidence type="ECO:0000313" key="2">
    <source>
        <dbReference type="EMBL" id="PJC01978.1"/>
    </source>
</evidence>
<dbReference type="InterPro" id="IPR018247">
    <property type="entry name" value="EF_Hand_1_Ca_BS"/>
</dbReference>
<feature type="domain" description="Dockerin" evidence="1">
    <location>
        <begin position="508"/>
        <end position="573"/>
    </location>
</feature>
<comment type="caution">
    <text evidence="2">The sequence shown here is derived from an EMBL/GenBank/DDBJ whole genome shotgun (WGS) entry which is preliminary data.</text>
</comment>
<name>A0A2M8DRL1_9BACT</name>
<organism evidence="2 3">
    <name type="scientific">Candidatus Komeilibacteria bacterium CG_4_9_14_0_8_um_filter_36_9</name>
    <dbReference type="NCBI Taxonomy" id="1974473"/>
    <lineage>
        <taxon>Bacteria</taxon>
        <taxon>Candidatus Komeiliibacteriota</taxon>
    </lineage>
</organism>
<gene>
    <name evidence="2" type="ORF">CO073_01875</name>
</gene>